<keyword evidence="5" id="KW-1185">Reference proteome</keyword>
<dbReference type="Proteomes" id="UP001148838">
    <property type="component" value="Unassembled WGS sequence"/>
</dbReference>
<protein>
    <recommendedName>
        <fullName evidence="3">Laminin G domain-containing protein</fullName>
    </recommendedName>
</protein>
<evidence type="ECO:0000256" key="2">
    <source>
        <dbReference type="SAM" id="MobiDB-lite"/>
    </source>
</evidence>
<accession>A0ABQ8TSN2</accession>
<dbReference type="InterPro" id="IPR013320">
    <property type="entry name" value="ConA-like_dom_sf"/>
</dbReference>
<dbReference type="PROSITE" id="PS50025">
    <property type="entry name" value="LAM_G_DOMAIN"/>
    <property type="match status" value="1"/>
</dbReference>
<comment type="caution">
    <text evidence="4">The sequence shown here is derived from an EMBL/GenBank/DDBJ whole genome shotgun (WGS) entry which is preliminary data.</text>
</comment>
<organism evidence="4 5">
    <name type="scientific">Periplaneta americana</name>
    <name type="common">American cockroach</name>
    <name type="synonym">Blatta americana</name>
    <dbReference type="NCBI Taxonomy" id="6978"/>
    <lineage>
        <taxon>Eukaryota</taxon>
        <taxon>Metazoa</taxon>
        <taxon>Ecdysozoa</taxon>
        <taxon>Arthropoda</taxon>
        <taxon>Hexapoda</taxon>
        <taxon>Insecta</taxon>
        <taxon>Pterygota</taxon>
        <taxon>Neoptera</taxon>
        <taxon>Polyneoptera</taxon>
        <taxon>Dictyoptera</taxon>
        <taxon>Blattodea</taxon>
        <taxon>Blattoidea</taxon>
        <taxon>Blattidae</taxon>
        <taxon>Blattinae</taxon>
        <taxon>Periplaneta</taxon>
    </lineage>
</organism>
<evidence type="ECO:0000313" key="4">
    <source>
        <dbReference type="EMBL" id="KAJ4449654.1"/>
    </source>
</evidence>
<evidence type="ECO:0000259" key="3">
    <source>
        <dbReference type="PROSITE" id="PS50025"/>
    </source>
</evidence>
<dbReference type="Pfam" id="PF02210">
    <property type="entry name" value="Laminin_G_2"/>
    <property type="match status" value="1"/>
</dbReference>
<dbReference type="CDD" id="cd00110">
    <property type="entry name" value="LamG"/>
    <property type="match status" value="1"/>
</dbReference>
<dbReference type="InterPro" id="IPR036397">
    <property type="entry name" value="RNaseH_sf"/>
</dbReference>
<dbReference type="PANTHER" id="PTHR46060:SF1">
    <property type="entry name" value="MARINER MOS1 TRANSPOSASE-LIKE PROTEIN"/>
    <property type="match status" value="1"/>
</dbReference>
<gene>
    <name evidence="4" type="ORF">ANN_01058</name>
</gene>
<feature type="region of interest" description="Disordered" evidence="2">
    <location>
        <begin position="1"/>
        <end position="51"/>
    </location>
</feature>
<sequence length="630" mass="71928">MASSCTLPPYLQAKEYEDSREDKTDGAIEVPKTTTASPQVTYLPTIPTPPPVPLDQRGQELTFEETGHHKVFMFAKSNTYIQLDGNRIPTFQLRLCREISFQFRTKLPHGLLVYHSVKRRPEGLDPYALYVIVEKGQLKVVHVFGKHSTSITVGAGLNRDKWHNVTVSIDVHGARLIAKVDSKQAETRILGLDPSTNYGVTTDLPSVVLIGGLSPEEKLHGVKYIIESFVGCIKQMVLKAGKAASDLLHINPLIATKHENVVEGCINKSRLVPVAWQQWSEMEALIPSPAACEVRSVIKFFNAQSIAPIEIHRQLCQVYGLNIMSKQMVHRWCRQFSEGRQSVHDEERSGRPSLINDDRVELVRQCIMENRRFTITELSTHFPQISRSLLHEIVTKHLLFKKVCARWVPKNLTPEHKMQCLEAALTFLQRYHDDGDEFLDRIVTGDETWISHFTPETKQQSMHWRHSGSPVRTKFKQTLSVQKVMCTVFWDRKGILLIDFLPRGETVNADRYCETLRKLRCAIQNKRHGMLTAGVVLLHDSARPHMARRTAAVLTEFGWELFDHPPYSPDLAPSDFHVFLHLKKFLSSDERFGNDKELKTCHMLVPFTGGRVLRQRDTKVDPTIRQVSQF</sequence>
<feature type="compositionally biased region" description="Polar residues" evidence="2">
    <location>
        <begin position="32"/>
        <end position="42"/>
    </location>
</feature>
<dbReference type="Gene3D" id="3.30.420.10">
    <property type="entry name" value="Ribonuclease H-like superfamily/Ribonuclease H"/>
    <property type="match status" value="1"/>
</dbReference>
<dbReference type="InterPro" id="IPR001791">
    <property type="entry name" value="Laminin_G"/>
</dbReference>
<dbReference type="EMBL" id="JAJSOF020000003">
    <property type="protein sequence ID" value="KAJ4449654.1"/>
    <property type="molecule type" value="Genomic_DNA"/>
</dbReference>
<dbReference type="InterPro" id="IPR052709">
    <property type="entry name" value="Transposase-MT_Hybrid"/>
</dbReference>
<dbReference type="Pfam" id="PF01359">
    <property type="entry name" value="Transposase_1"/>
    <property type="match status" value="1"/>
</dbReference>
<feature type="domain" description="Laminin G" evidence="3">
    <location>
        <begin position="70"/>
        <end position="265"/>
    </location>
</feature>
<dbReference type="SMART" id="SM00282">
    <property type="entry name" value="LamG"/>
    <property type="match status" value="1"/>
</dbReference>
<feature type="compositionally biased region" description="Basic and acidic residues" evidence="2">
    <location>
        <begin position="14"/>
        <end position="26"/>
    </location>
</feature>
<reference evidence="4 5" key="1">
    <citation type="journal article" date="2022" name="Allergy">
        <title>Genome assembly and annotation of Periplaneta americana reveal a comprehensive cockroach allergen profile.</title>
        <authorList>
            <person name="Wang L."/>
            <person name="Xiong Q."/>
            <person name="Saelim N."/>
            <person name="Wang L."/>
            <person name="Nong W."/>
            <person name="Wan A.T."/>
            <person name="Shi M."/>
            <person name="Liu X."/>
            <person name="Cao Q."/>
            <person name="Hui J.H.L."/>
            <person name="Sookrung N."/>
            <person name="Leung T.F."/>
            <person name="Tungtrongchitr A."/>
            <person name="Tsui S.K.W."/>
        </authorList>
    </citation>
    <scope>NUCLEOTIDE SEQUENCE [LARGE SCALE GENOMIC DNA]</scope>
    <source>
        <strain evidence="4">PWHHKU_190912</strain>
    </source>
</reference>
<dbReference type="SUPFAM" id="SSF49899">
    <property type="entry name" value="Concanavalin A-like lectins/glucanases"/>
    <property type="match status" value="1"/>
</dbReference>
<dbReference type="PANTHER" id="PTHR46060">
    <property type="entry name" value="MARINER MOS1 TRANSPOSASE-LIKE PROTEIN"/>
    <property type="match status" value="1"/>
</dbReference>
<dbReference type="Gene3D" id="2.60.120.200">
    <property type="match status" value="1"/>
</dbReference>
<name>A0ABQ8TSN2_PERAM</name>
<evidence type="ECO:0000256" key="1">
    <source>
        <dbReference type="PROSITE-ProRule" id="PRU00122"/>
    </source>
</evidence>
<proteinExistence type="predicted"/>
<evidence type="ECO:0000313" key="5">
    <source>
        <dbReference type="Proteomes" id="UP001148838"/>
    </source>
</evidence>
<comment type="caution">
    <text evidence="1">Lacks conserved residue(s) required for the propagation of feature annotation.</text>
</comment>
<dbReference type="InterPro" id="IPR001888">
    <property type="entry name" value="Transposase_1"/>
</dbReference>